<feature type="binding site" evidence="6">
    <location>
        <begin position="14"/>
        <end position="16"/>
    </location>
    <ligand>
        <name>N(1)-(5-phospho-beta-D-ribosyl)glycinamide</name>
        <dbReference type="ChEBI" id="CHEBI:143788"/>
    </ligand>
</feature>
<dbReference type="SUPFAM" id="SSF53328">
    <property type="entry name" value="Formyltransferase"/>
    <property type="match status" value="1"/>
</dbReference>
<keyword evidence="9" id="KW-1185">Reference proteome</keyword>
<reference evidence="8 9" key="1">
    <citation type="submission" date="2017-12" db="EMBL/GenBank/DDBJ databases">
        <authorList>
            <person name="Hurst M.R.H."/>
        </authorList>
    </citation>
    <scope>NUCLEOTIDE SEQUENCE [LARGE SCALE GENOMIC DNA]</scope>
    <source>
        <strain evidence="8 9">SY-3-19</strain>
    </source>
</reference>
<dbReference type="HAMAP" id="MF_01930">
    <property type="entry name" value="PurN"/>
    <property type="match status" value="1"/>
</dbReference>
<dbReference type="RefSeq" id="WP_104832107.1">
    <property type="nucleotide sequence ID" value="NZ_PJCH01000017.1"/>
</dbReference>
<dbReference type="GO" id="GO:0006189">
    <property type="term" value="P:'de novo' IMP biosynthetic process"/>
    <property type="evidence" value="ECO:0007669"/>
    <property type="project" value="UniProtKB-UniRule"/>
</dbReference>
<evidence type="ECO:0000256" key="3">
    <source>
        <dbReference type="ARBA" id="ARBA00022755"/>
    </source>
</evidence>
<keyword evidence="3 6" id="KW-0658">Purine biosynthesis</keyword>
<comment type="catalytic activity">
    <reaction evidence="5 6">
        <text>N(1)-(5-phospho-beta-D-ribosyl)glycinamide + (6R)-10-formyltetrahydrofolate = N(2)-formyl-N(1)-(5-phospho-beta-D-ribosyl)glycinamide + (6S)-5,6,7,8-tetrahydrofolate + H(+)</text>
        <dbReference type="Rhea" id="RHEA:15053"/>
        <dbReference type="ChEBI" id="CHEBI:15378"/>
        <dbReference type="ChEBI" id="CHEBI:57453"/>
        <dbReference type="ChEBI" id="CHEBI:143788"/>
        <dbReference type="ChEBI" id="CHEBI:147286"/>
        <dbReference type="ChEBI" id="CHEBI:195366"/>
        <dbReference type="EC" id="2.1.2.2"/>
    </reaction>
</comment>
<accession>A0A2S7JYY1</accession>
<evidence type="ECO:0000259" key="7">
    <source>
        <dbReference type="Pfam" id="PF00551"/>
    </source>
</evidence>
<protein>
    <recommendedName>
        <fullName evidence="6">Phosphoribosylglycinamide formyltransferase</fullName>
        <ecNumber evidence="6">2.1.2.2</ecNumber>
    </recommendedName>
    <alternativeName>
        <fullName evidence="6">5'-phosphoribosylglycinamide transformylase</fullName>
    </alternativeName>
    <alternativeName>
        <fullName evidence="6">GAR transformylase</fullName>
        <shortName evidence="6">GART</shortName>
    </alternativeName>
</protein>
<comment type="caution">
    <text evidence="6">Lacks conserved residue(s) required for the propagation of feature annotation.</text>
</comment>
<feature type="binding site" evidence="6">
    <location>
        <position position="109"/>
    </location>
    <ligand>
        <name>(6R)-10-formyltetrahydrofolate</name>
        <dbReference type="ChEBI" id="CHEBI:195366"/>
    </ligand>
</feature>
<dbReference type="UniPathway" id="UPA00074">
    <property type="reaction ID" value="UER00126"/>
</dbReference>
<dbReference type="OrthoDB" id="9806170at2"/>
<evidence type="ECO:0000256" key="1">
    <source>
        <dbReference type="ARBA" id="ARBA00005054"/>
    </source>
</evidence>
<dbReference type="InterPro" id="IPR004607">
    <property type="entry name" value="GART"/>
</dbReference>
<evidence type="ECO:0000256" key="6">
    <source>
        <dbReference type="HAMAP-Rule" id="MF_01930"/>
    </source>
</evidence>
<dbReference type="GO" id="GO:0005829">
    <property type="term" value="C:cytosol"/>
    <property type="evidence" value="ECO:0007669"/>
    <property type="project" value="TreeGrafter"/>
</dbReference>
<evidence type="ECO:0000313" key="8">
    <source>
        <dbReference type="EMBL" id="PQA85467.1"/>
    </source>
</evidence>
<gene>
    <name evidence="6" type="primary">purN</name>
    <name evidence="8" type="ORF">CW354_21215</name>
</gene>
<comment type="similarity">
    <text evidence="4 6">Belongs to the GART family.</text>
</comment>
<dbReference type="Gene3D" id="3.40.50.170">
    <property type="entry name" value="Formyl transferase, N-terminal domain"/>
    <property type="match status" value="1"/>
</dbReference>
<evidence type="ECO:0000313" key="9">
    <source>
        <dbReference type="Proteomes" id="UP000239504"/>
    </source>
</evidence>
<dbReference type="CDD" id="cd08645">
    <property type="entry name" value="FMT_core_GART"/>
    <property type="match status" value="1"/>
</dbReference>
<proteinExistence type="inferred from homology"/>
<sequence>MAKARIAVLISGRGTNLQALIDACADPDYPGEIALVVSNKPKAQGLERAGDAGIKREVVNHKDFETREDFEAALNDALKTSKVDYVCLAGFMRVLTNGFASDWRGRLLNIHPSLLPSFEGLHVHERMIEAGVKIAGCTVHFVSAEVDNGPIIGQAAVPVLPGDDADSLAARILEQEHRLYPACLRLLIEGKARLTGGAVTYDKNVKGDGALIVPSVS</sequence>
<dbReference type="EMBL" id="PJCH01000017">
    <property type="protein sequence ID" value="PQA85467.1"/>
    <property type="molecule type" value="Genomic_DNA"/>
</dbReference>
<keyword evidence="2 6" id="KW-0808">Transferase</keyword>
<comment type="caution">
    <text evidence="8">The sequence shown here is derived from an EMBL/GenBank/DDBJ whole genome shotgun (WGS) entry which is preliminary data.</text>
</comment>
<name>A0A2S7JYY1_9PROT</name>
<comment type="function">
    <text evidence="6">Catalyzes the transfer of a formyl group from 10-formyltetrahydrofolate to 5-phospho-ribosyl-glycinamide (GAR), producing 5-phospho-ribosyl-N-formylglycinamide (FGAR) and tetrahydrofolate.</text>
</comment>
<dbReference type="InterPro" id="IPR036477">
    <property type="entry name" value="Formyl_transf_N_sf"/>
</dbReference>
<organism evidence="8 9">
    <name type="scientific">Hyphococcus luteus</name>
    <dbReference type="NCBI Taxonomy" id="2058213"/>
    <lineage>
        <taxon>Bacteria</taxon>
        <taxon>Pseudomonadati</taxon>
        <taxon>Pseudomonadota</taxon>
        <taxon>Alphaproteobacteria</taxon>
        <taxon>Parvularculales</taxon>
        <taxon>Parvularculaceae</taxon>
        <taxon>Hyphococcus</taxon>
    </lineage>
</organism>
<feature type="binding site" evidence="6">
    <location>
        <position position="67"/>
    </location>
    <ligand>
        <name>(6R)-10-formyltetrahydrofolate</name>
        <dbReference type="ChEBI" id="CHEBI:195366"/>
    </ligand>
</feature>
<dbReference type="PROSITE" id="PS00373">
    <property type="entry name" value="GART"/>
    <property type="match status" value="1"/>
</dbReference>
<feature type="site" description="Raises pKa of active site His" evidence="6">
    <location>
        <position position="147"/>
    </location>
</feature>
<feature type="domain" description="Formyl transferase N-terminal" evidence="7">
    <location>
        <begin position="5"/>
        <end position="183"/>
    </location>
</feature>
<feature type="active site" description="Proton donor" evidence="6">
    <location>
        <position position="111"/>
    </location>
</feature>
<dbReference type="InterPro" id="IPR002376">
    <property type="entry name" value="Formyl_transf_N"/>
</dbReference>
<dbReference type="AlphaFoldDB" id="A0A2S7JYY1"/>
<evidence type="ECO:0000256" key="5">
    <source>
        <dbReference type="ARBA" id="ARBA00047664"/>
    </source>
</evidence>
<evidence type="ECO:0000256" key="4">
    <source>
        <dbReference type="ARBA" id="ARBA00038440"/>
    </source>
</evidence>
<evidence type="ECO:0000256" key="2">
    <source>
        <dbReference type="ARBA" id="ARBA00022679"/>
    </source>
</evidence>
<dbReference type="PANTHER" id="PTHR43369:SF2">
    <property type="entry name" value="PHOSPHORIBOSYLGLYCINAMIDE FORMYLTRANSFERASE"/>
    <property type="match status" value="1"/>
</dbReference>
<dbReference type="NCBIfam" id="TIGR00639">
    <property type="entry name" value="PurN"/>
    <property type="match status" value="1"/>
</dbReference>
<dbReference type="InterPro" id="IPR001555">
    <property type="entry name" value="GART_AS"/>
</dbReference>
<dbReference type="Proteomes" id="UP000239504">
    <property type="component" value="Unassembled WGS sequence"/>
</dbReference>
<dbReference type="Pfam" id="PF00551">
    <property type="entry name" value="Formyl_trans_N"/>
    <property type="match status" value="1"/>
</dbReference>
<dbReference type="PANTHER" id="PTHR43369">
    <property type="entry name" value="PHOSPHORIBOSYLGLYCINAMIDE FORMYLTRANSFERASE"/>
    <property type="match status" value="1"/>
</dbReference>
<dbReference type="EC" id="2.1.2.2" evidence="6"/>
<comment type="pathway">
    <text evidence="1 6">Purine metabolism; IMP biosynthesis via de novo pathway; N(2)-formyl-N(1)-(5-phospho-D-ribosyl)glycinamide from N(1)-(5-phospho-D-ribosyl)glycinamide (10-formyl THF route): step 1/1.</text>
</comment>
<dbReference type="GO" id="GO:0004644">
    <property type="term" value="F:phosphoribosylglycinamide formyltransferase activity"/>
    <property type="evidence" value="ECO:0007669"/>
    <property type="project" value="UniProtKB-UniRule"/>
</dbReference>